<feature type="domain" description="Histone deacetylase complex subunit SAP30 Sin3 binding" evidence="2">
    <location>
        <begin position="376"/>
        <end position="429"/>
    </location>
</feature>
<protein>
    <recommendedName>
        <fullName evidence="2">Histone deacetylase complex subunit SAP30 Sin3 binding domain-containing protein</fullName>
    </recommendedName>
</protein>
<keyword evidence="4" id="KW-1185">Reference proteome</keyword>
<dbReference type="VEuPathDB" id="AmoebaDB:NF0032430"/>
<dbReference type="GeneID" id="68111677"/>
<accession>A0A6A5BRX0</accession>
<evidence type="ECO:0000256" key="1">
    <source>
        <dbReference type="SAM" id="MobiDB-lite"/>
    </source>
</evidence>
<proteinExistence type="predicted"/>
<evidence type="ECO:0000259" key="2">
    <source>
        <dbReference type="Pfam" id="PF13867"/>
    </source>
</evidence>
<evidence type="ECO:0000313" key="3">
    <source>
        <dbReference type="EMBL" id="KAF0976560.1"/>
    </source>
</evidence>
<name>A0A6A5BRX0_NAEFO</name>
<gene>
    <name evidence="3" type="ORF">FDP41_004459</name>
</gene>
<feature type="compositionally biased region" description="Low complexity" evidence="1">
    <location>
        <begin position="182"/>
        <end position="199"/>
    </location>
</feature>
<dbReference type="Gene3D" id="6.10.160.20">
    <property type="match status" value="1"/>
</dbReference>
<organism evidence="3 4">
    <name type="scientific">Naegleria fowleri</name>
    <name type="common">Brain eating amoeba</name>
    <dbReference type="NCBI Taxonomy" id="5763"/>
    <lineage>
        <taxon>Eukaryota</taxon>
        <taxon>Discoba</taxon>
        <taxon>Heterolobosea</taxon>
        <taxon>Tetramitia</taxon>
        <taxon>Eutetramitia</taxon>
        <taxon>Vahlkampfiidae</taxon>
        <taxon>Naegleria</taxon>
    </lineage>
</organism>
<dbReference type="VEuPathDB" id="AmoebaDB:FDP41_004459"/>
<dbReference type="VEuPathDB" id="AmoebaDB:NfTy_083410"/>
<evidence type="ECO:0000313" key="4">
    <source>
        <dbReference type="Proteomes" id="UP000444721"/>
    </source>
</evidence>
<feature type="region of interest" description="Disordered" evidence="1">
    <location>
        <begin position="245"/>
        <end position="287"/>
    </location>
</feature>
<dbReference type="Proteomes" id="UP000444721">
    <property type="component" value="Unassembled WGS sequence"/>
</dbReference>
<feature type="compositionally biased region" description="Polar residues" evidence="1">
    <location>
        <begin position="154"/>
        <end position="172"/>
    </location>
</feature>
<dbReference type="InterPro" id="IPR038291">
    <property type="entry name" value="SAP30_C_sf"/>
</dbReference>
<feature type="compositionally biased region" description="Low complexity" evidence="1">
    <location>
        <begin position="135"/>
        <end position="153"/>
    </location>
</feature>
<dbReference type="AlphaFoldDB" id="A0A6A5BRX0"/>
<feature type="compositionally biased region" description="Basic and acidic residues" evidence="1">
    <location>
        <begin position="1"/>
        <end position="11"/>
    </location>
</feature>
<feature type="compositionally biased region" description="Polar residues" evidence="1">
    <location>
        <begin position="245"/>
        <end position="254"/>
    </location>
</feature>
<dbReference type="EMBL" id="VFQX01000037">
    <property type="protein sequence ID" value="KAF0976560.1"/>
    <property type="molecule type" value="Genomic_DNA"/>
</dbReference>
<reference evidence="3 4" key="1">
    <citation type="journal article" date="2019" name="Sci. Rep.">
        <title>Nanopore sequencing improves the draft genome of the human pathogenic amoeba Naegleria fowleri.</title>
        <authorList>
            <person name="Liechti N."/>
            <person name="Schurch N."/>
            <person name="Bruggmann R."/>
            <person name="Wittwer M."/>
        </authorList>
    </citation>
    <scope>NUCLEOTIDE SEQUENCE [LARGE SCALE GENOMIC DNA]</scope>
    <source>
        <strain evidence="3 4">ATCC 30894</strain>
    </source>
</reference>
<dbReference type="Pfam" id="PF13867">
    <property type="entry name" value="SAP30_Sin3_bdg"/>
    <property type="match status" value="1"/>
</dbReference>
<comment type="caution">
    <text evidence="3">The sequence shown here is derived from an EMBL/GenBank/DDBJ whole genome shotgun (WGS) entry which is preliminary data.</text>
</comment>
<dbReference type="RefSeq" id="XP_044561273.1">
    <property type="nucleotide sequence ID" value="XM_044707875.1"/>
</dbReference>
<feature type="region of interest" description="Disordered" evidence="1">
    <location>
        <begin position="135"/>
        <end position="223"/>
    </location>
</feature>
<dbReference type="InterPro" id="IPR025718">
    <property type="entry name" value="SAP30_Sin3-bd"/>
</dbReference>
<dbReference type="OrthoDB" id="10461961at2759"/>
<feature type="compositionally biased region" description="Low complexity" evidence="1">
    <location>
        <begin position="28"/>
        <end position="107"/>
    </location>
</feature>
<feature type="compositionally biased region" description="Acidic residues" evidence="1">
    <location>
        <begin position="255"/>
        <end position="287"/>
    </location>
</feature>
<feature type="region of interest" description="Disordered" evidence="1">
    <location>
        <begin position="1"/>
        <end position="108"/>
    </location>
</feature>
<sequence>MMSSHLEEKRAALLGLAPKNDKSKSENQKGSSSSRKRSNSASNSSSTTSSTTTTSSGSGRKRNSANTSSTSNLQSSSLTSSNSNASLSSLSSTTNSNIPSSSSLTVSPPIGSNLQVSHNSATSITISLIQTPPISSAHNSSSTSSNHNTVVPSGVSSSSLHPISTTGYNQSVPVERSGRLATPPSTTSTLSSSSHVSTTQPNLNHDVHSIFPPLSTSNSQPPIPVILPKPVTPLLGANDNESTTAVTIDTNMSASDDEDEESTFIEEDDDESYTDESGDDEEDENFDDTEEIVIVDDDFFEKYLENVPVQEQAQIIQKNINSEHVQFLHTVTMIPITTSVPRLKKQLGAAGFSKKRITKKKTNPSSMPLEQFFKRLNTEQLIKYRRYHNINSVTRASSREELEASAINHFKNEWHFVGENRVISQFLHRLNLAIPRLRGNASSVLQQLSDL</sequence>